<dbReference type="NCBIfam" id="TIGR04377">
    <property type="entry name" value="myo_inos_iolD"/>
    <property type="match status" value="1"/>
</dbReference>
<evidence type="ECO:0000256" key="2">
    <source>
        <dbReference type="ARBA" id="ARBA00023052"/>
    </source>
</evidence>
<dbReference type="InterPro" id="IPR011766">
    <property type="entry name" value="TPP_enzyme_TPP-bd"/>
</dbReference>
<feature type="domain" description="Thiamine pyrophosphate enzyme N-terminal TPP-binding" evidence="6">
    <location>
        <begin position="34"/>
        <end position="134"/>
    </location>
</feature>
<dbReference type="InterPro" id="IPR030817">
    <property type="entry name" value="Myo_inos_IolD"/>
</dbReference>
<dbReference type="SUPFAM" id="SSF52518">
    <property type="entry name" value="Thiamin diphosphate-binding fold (THDP-binding)"/>
    <property type="match status" value="2"/>
</dbReference>
<organism evidence="7 8">
    <name type="scientific">Pantoea dispersa</name>
    <dbReference type="NCBI Taxonomy" id="59814"/>
    <lineage>
        <taxon>Bacteria</taxon>
        <taxon>Pseudomonadati</taxon>
        <taxon>Pseudomonadota</taxon>
        <taxon>Gammaproteobacteria</taxon>
        <taxon>Enterobacterales</taxon>
        <taxon>Erwiniaceae</taxon>
        <taxon>Pantoea</taxon>
    </lineage>
</organism>
<evidence type="ECO:0000256" key="3">
    <source>
        <dbReference type="RuleBase" id="RU362132"/>
    </source>
</evidence>
<keyword evidence="8" id="KW-1185">Reference proteome</keyword>
<accession>A0ABY2ZVU6</accession>
<evidence type="ECO:0000259" key="6">
    <source>
        <dbReference type="Pfam" id="PF02776"/>
    </source>
</evidence>
<dbReference type="CDD" id="cd07035">
    <property type="entry name" value="TPP_PYR_POX_like"/>
    <property type="match status" value="1"/>
</dbReference>
<dbReference type="GO" id="GO:0102481">
    <property type="term" value="F:3D-(3,5/4)-trihydroxycyclohexane-1,2-dione hydrolase activity"/>
    <property type="evidence" value="ECO:0007669"/>
    <property type="project" value="UniProtKB-EC"/>
</dbReference>
<dbReference type="Pfam" id="PF00205">
    <property type="entry name" value="TPP_enzyme_M"/>
    <property type="match status" value="1"/>
</dbReference>
<dbReference type="PANTHER" id="PTHR18968:SF9">
    <property type="entry name" value="3D-(3,5_4)-TRIHYDROXYCYCLOHEXANE-1,2-DIONE HYDROLASE"/>
    <property type="match status" value="1"/>
</dbReference>
<gene>
    <name evidence="7" type="primary">iolD</name>
    <name evidence="7" type="ORF">FK492_18340</name>
</gene>
<dbReference type="PROSITE" id="PS00187">
    <property type="entry name" value="TPP_ENZYMES"/>
    <property type="match status" value="1"/>
</dbReference>
<dbReference type="InterPro" id="IPR045229">
    <property type="entry name" value="TPP_enz"/>
</dbReference>
<evidence type="ECO:0000259" key="5">
    <source>
        <dbReference type="Pfam" id="PF02775"/>
    </source>
</evidence>
<keyword evidence="7" id="KW-0378">Hydrolase</keyword>
<dbReference type="CDD" id="cd02003">
    <property type="entry name" value="TPP_IolD"/>
    <property type="match status" value="1"/>
</dbReference>
<dbReference type="InterPro" id="IPR012001">
    <property type="entry name" value="Thiamin_PyroP_enz_TPP-bd_dom"/>
</dbReference>
<reference evidence="7 8" key="1">
    <citation type="submission" date="2019-06" db="EMBL/GenBank/DDBJ databases">
        <title>Pantoea dispersa Assembly.</title>
        <authorList>
            <person name="Wang J."/>
        </authorList>
    </citation>
    <scope>NUCLEOTIDE SEQUENCE [LARGE SCALE GENOMIC DNA]</scope>
    <source>
        <strain evidence="8">bio</strain>
    </source>
</reference>
<dbReference type="RefSeq" id="WP_021507393.1">
    <property type="nucleotide sequence ID" value="NZ_CP074350.1"/>
</dbReference>
<dbReference type="Pfam" id="PF02775">
    <property type="entry name" value="TPP_enzyme_C"/>
    <property type="match status" value="1"/>
</dbReference>
<keyword evidence="2 3" id="KW-0786">Thiamine pyrophosphate</keyword>
<comment type="caution">
    <text evidence="7">The sequence shown here is derived from an EMBL/GenBank/DDBJ whole genome shotgun (WGS) entry which is preliminary data.</text>
</comment>
<dbReference type="InterPro" id="IPR000399">
    <property type="entry name" value="TPP-bd_CS"/>
</dbReference>
<dbReference type="SUPFAM" id="SSF52467">
    <property type="entry name" value="DHS-like NAD/FAD-binding domain"/>
    <property type="match status" value="1"/>
</dbReference>
<dbReference type="EMBL" id="VICF01000008">
    <property type="protein sequence ID" value="TQC70568.1"/>
    <property type="molecule type" value="Genomic_DNA"/>
</dbReference>
<dbReference type="Gene3D" id="3.40.50.1220">
    <property type="entry name" value="TPP-binding domain"/>
    <property type="match status" value="1"/>
</dbReference>
<comment type="similarity">
    <text evidence="1 3">Belongs to the TPP enzyme family.</text>
</comment>
<dbReference type="EC" id="3.7.1.22" evidence="7"/>
<protein>
    <submittedName>
        <fullName evidence="7">3D-(3,5/4)-trihydroxycyclohexane-1,2-dione acylhydrolase (Decyclizing)</fullName>
        <ecNumber evidence="7">3.7.1.22</ecNumber>
    </submittedName>
</protein>
<feature type="domain" description="Thiamine pyrophosphate enzyme TPP-binding" evidence="5">
    <location>
        <begin position="440"/>
        <end position="599"/>
    </location>
</feature>
<evidence type="ECO:0000313" key="8">
    <source>
        <dbReference type="Proteomes" id="UP000319715"/>
    </source>
</evidence>
<name>A0ABY2ZVU6_9GAMM</name>
<dbReference type="Proteomes" id="UP000319715">
    <property type="component" value="Unassembled WGS sequence"/>
</dbReference>
<evidence type="ECO:0000256" key="1">
    <source>
        <dbReference type="ARBA" id="ARBA00007812"/>
    </source>
</evidence>
<dbReference type="PANTHER" id="PTHR18968">
    <property type="entry name" value="THIAMINE PYROPHOSPHATE ENZYMES"/>
    <property type="match status" value="1"/>
</dbReference>
<proteinExistence type="inferred from homology"/>
<dbReference type="InterPro" id="IPR012000">
    <property type="entry name" value="Thiamin_PyroP_enz_cen_dom"/>
</dbReference>
<feature type="domain" description="Thiamine pyrophosphate enzyme central" evidence="4">
    <location>
        <begin position="219"/>
        <end position="353"/>
    </location>
</feature>
<evidence type="ECO:0000259" key="4">
    <source>
        <dbReference type="Pfam" id="PF00205"/>
    </source>
</evidence>
<dbReference type="Gene3D" id="3.40.50.970">
    <property type="match status" value="2"/>
</dbReference>
<dbReference type="InterPro" id="IPR029061">
    <property type="entry name" value="THDP-binding"/>
</dbReference>
<evidence type="ECO:0000313" key="7">
    <source>
        <dbReference type="EMBL" id="TQC70568.1"/>
    </source>
</evidence>
<dbReference type="Pfam" id="PF02776">
    <property type="entry name" value="TPP_enzyme_N"/>
    <property type="match status" value="1"/>
</dbReference>
<dbReference type="InterPro" id="IPR029035">
    <property type="entry name" value="DHS-like_NAD/FAD-binding_dom"/>
</dbReference>
<sequence>MGTIRLTTAQALVKFLDNQYLNVDGVETKFVHGIFAIFGHGNVLGLGQALEQDSGDLQVYQGRNEQGMAHAAIGFARQSLRRQIIACTSSVGPGAANMITAAATATANRIPLLLLPGDVFATRQPDPVLQQIEQSHDLSISTNDAFRAVSKYWDRVSRPEQLMTACINALRVLTDPAETGAVTLALPQDVQGEAWDFPEYFFQKRVHLLDRRLPTAAQLDAALALIARKHKPLIVVGGGVKYSDAGQALLSFAERFNIPFAETQAGKGTIVSDHPLNVGGVGETGCLAANLLAKEADLVIGIGTRYTDFTTASKWIFQHPEISYLNINVNNFDSYKLDGVQLLADAREGLTALEAGLNGFENHWGGQIEQAQSKLLKETQRVYAATFNTDDFIPEIADHIDRTALFAEFERLTKSVLTQSSVLGTLNEQLPKDAVIVAAAGSLPGDLQRVWRTKDYNAYHVEYGYSCMGYEVNAALGVKLAQPQREVYAMVGDGSFMMLHSELVTSIQEGAKINVILLDNMTNGCINNLQMEHGMDSFNTEFRFRNPQGGKLDGGFVPVDFAAIAAGYGCKTYRVTTLEQLKAALEDAQQQTVSTLIDIKVLPKTMVHKYFSWWHVGVAQASTSERTQQVADKLNQHIQQARKY</sequence>